<reference evidence="2 3" key="1">
    <citation type="submission" date="2020-08" db="EMBL/GenBank/DDBJ databases">
        <title>Genomic Encyclopedia of Type Strains, Phase IV (KMG-IV): sequencing the most valuable type-strain genomes for metagenomic binning, comparative biology and taxonomic classification.</title>
        <authorList>
            <person name="Goeker M."/>
        </authorList>
    </citation>
    <scope>NUCLEOTIDE SEQUENCE [LARGE SCALE GENOMIC DNA]</scope>
    <source>
        <strain evidence="2 3">DSM 105074</strain>
    </source>
</reference>
<keyword evidence="3" id="KW-1185">Reference proteome</keyword>
<evidence type="ECO:0000259" key="1">
    <source>
        <dbReference type="PROSITE" id="PS50983"/>
    </source>
</evidence>
<dbReference type="InterPro" id="IPR050902">
    <property type="entry name" value="ABC_Transporter_SBP"/>
</dbReference>
<comment type="caution">
    <text evidence="2">The sequence shown here is derived from an EMBL/GenBank/DDBJ whole genome shotgun (WGS) entry which is preliminary data.</text>
</comment>
<dbReference type="CDD" id="cd01149">
    <property type="entry name" value="HutB"/>
    <property type="match status" value="1"/>
</dbReference>
<dbReference type="InterPro" id="IPR002491">
    <property type="entry name" value="ABC_transptr_periplasmic_BD"/>
</dbReference>
<dbReference type="Proteomes" id="UP000557307">
    <property type="component" value="Unassembled WGS sequence"/>
</dbReference>
<sequence length="286" mass="30585">MKISRLYFISHCVFWGTLLLMGSRPSVAQSKAATPVRIVSTDGTLSEILCSLGLEKQLVGVDVTSTYPASLQKLPKVGHNRSISAEGILSLNPDLIVANSQGMMKPEILDQLKSTGKKVVVFEQKYTAEGTKALIREVGRYFGRSPQAEQLIKKMEADLAKLQKQTASKKVLFIYARGAGTLMVSGMGTSVDQLIRLSGHQNAAQGFTDFKPLTSEALLAANPDVLLLFSSGLESLGGVDGLLKVPGIAYTNAGKNRKVITMDGQLMTGFGPRLGQAAAELSAKAR</sequence>
<feature type="domain" description="Fe/B12 periplasmic-binding" evidence="1">
    <location>
        <begin position="37"/>
        <end position="286"/>
    </location>
</feature>
<gene>
    <name evidence="2" type="ORF">HNQ92_000256</name>
</gene>
<dbReference type="EMBL" id="JACHGF010000001">
    <property type="protein sequence ID" value="MBB5282135.1"/>
    <property type="molecule type" value="Genomic_DNA"/>
</dbReference>
<evidence type="ECO:0000313" key="2">
    <source>
        <dbReference type="EMBL" id="MBB5282135.1"/>
    </source>
</evidence>
<accession>A0A840TGQ4</accession>
<protein>
    <submittedName>
        <fullName evidence="2">Iron complex transport system substrate-binding protein</fullName>
    </submittedName>
</protein>
<dbReference type="RefSeq" id="WP_246439420.1">
    <property type="nucleotide sequence ID" value="NZ_JACHGF010000001.1"/>
</dbReference>
<dbReference type="SUPFAM" id="SSF53807">
    <property type="entry name" value="Helical backbone' metal receptor"/>
    <property type="match status" value="1"/>
</dbReference>
<dbReference type="AlphaFoldDB" id="A0A840TGQ4"/>
<dbReference type="PANTHER" id="PTHR30535:SF4">
    <property type="entry name" value="HEMIN-BINDING PERIPLASMIC PROTEIN HMUT"/>
    <property type="match status" value="1"/>
</dbReference>
<dbReference type="PANTHER" id="PTHR30535">
    <property type="entry name" value="VITAMIN B12-BINDING PROTEIN"/>
    <property type="match status" value="1"/>
</dbReference>
<dbReference type="Pfam" id="PF01497">
    <property type="entry name" value="Peripla_BP_2"/>
    <property type="match status" value="1"/>
</dbReference>
<organism evidence="2 3">
    <name type="scientific">Rhabdobacter roseus</name>
    <dbReference type="NCBI Taxonomy" id="1655419"/>
    <lineage>
        <taxon>Bacteria</taxon>
        <taxon>Pseudomonadati</taxon>
        <taxon>Bacteroidota</taxon>
        <taxon>Cytophagia</taxon>
        <taxon>Cytophagales</taxon>
        <taxon>Cytophagaceae</taxon>
        <taxon>Rhabdobacter</taxon>
    </lineage>
</organism>
<evidence type="ECO:0000313" key="3">
    <source>
        <dbReference type="Proteomes" id="UP000557307"/>
    </source>
</evidence>
<dbReference type="PROSITE" id="PS50983">
    <property type="entry name" value="FE_B12_PBP"/>
    <property type="match status" value="1"/>
</dbReference>
<name>A0A840TGQ4_9BACT</name>
<proteinExistence type="predicted"/>
<dbReference type="Gene3D" id="3.40.50.1980">
    <property type="entry name" value="Nitrogenase molybdenum iron protein domain"/>
    <property type="match status" value="2"/>
</dbReference>